<name>D7CEJ0_STRBB</name>
<feature type="domain" description="DUF397" evidence="1">
    <location>
        <begin position="7"/>
        <end position="61"/>
    </location>
</feature>
<evidence type="ECO:0000259" key="1">
    <source>
        <dbReference type="Pfam" id="PF04149"/>
    </source>
</evidence>
<dbReference type="AlphaFoldDB" id="D7CEJ0"/>
<dbReference type="Proteomes" id="UP000000377">
    <property type="component" value="Chromosome"/>
</dbReference>
<reference evidence="2 3" key="1">
    <citation type="journal article" date="2010" name="J. Bacteriol.">
        <title>Genome sequence of the milbemycin-producing bacterium Streptomyces bingchenggensis.</title>
        <authorList>
            <person name="Wang X.J."/>
            <person name="Yan Y.J."/>
            <person name="Zhang B."/>
            <person name="An J."/>
            <person name="Wang J.J."/>
            <person name="Tian J."/>
            <person name="Jiang L."/>
            <person name="Chen Y.H."/>
            <person name="Huang S.X."/>
            <person name="Yin M."/>
            <person name="Zhang J."/>
            <person name="Gao A.L."/>
            <person name="Liu C.X."/>
            <person name="Zhu Z.X."/>
            <person name="Xiang W.S."/>
        </authorList>
    </citation>
    <scope>NUCLEOTIDE SEQUENCE [LARGE SCALE GENOMIC DNA]</scope>
    <source>
        <strain evidence="2 3">BCW-1</strain>
    </source>
</reference>
<dbReference type="InterPro" id="IPR007278">
    <property type="entry name" value="DUF397"/>
</dbReference>
<organism evidence="2 3">
    <name type="scientific">Streptomyces bingchenggensis (strain BCW-1)</name>
    <dbReference type="NCBI Taxonomy" id="749414"/>
    <lineage>
        <taxon>Bacteria</taxon>
        <taxon>Bacillati</taxon>
        <taxon>Actinomycetota</taxon>
        <taxon>Actinomycetes</taxon>
        <taxon>Kitasatosporales</taxon>
        <taxon>Streptomycetaceae</taxon>
        <taxon>Streptomyces</taxon>
    </lineage>
</organism>
<evidence type="ECO:0000313" key="2">
    <source>
        <dbReference type="EMBL" id="ADI08886.1"/>
    </source>
</evidence>
<dbReference type="PATRIC" id="fig|749414.3.peg.5951"/>
<dbReference type="KEGG" id="sbh:SBI_05766"/>
<proteinExistence type="predicted"/>
<dbReference type="EMBL" id="CP002047">
    <property type="protein sequence ID" value="ADI08886.1"/>
    <property type="molecule type" value="Genomic_DNA"/>
</dbReference>
<gene>
    <name evidence="2" type="ordered locus">SBI_05766</name>
</gene>
<dbReference type="RefSeq" id="WP_014178349.1">
    <property type="nucleotide sequence ID" value="NC_016582.1"/>
</dbReference>
<protein>
    <recommendedName>
        <fullName evidence="1">DUF397 domain-containing protein</fullName>
    </recommendedName>
</protein>
<keyword evidence="3" id="KW-1185">Reference proteome</keyword>
<dbReference type="Pfam" id="PF04149">
    <property type="entry name" value="DUF397"/>
    <property type="match status" value="1"/>
</dbReference>
<accession>D7CEJ0</accession>
<dbReference type="HOGENOM" id="CLU_131550_2_0_11"/>
<evidence type="ECO:0000313" key="3">
    <source>
        <dbReference type="Proteomes" id="UP000000377"/>
    </source>
</evidence>
<sequence length="65" mass="7034">MTDISPLQWRKSSYSNGSGGNCVEMASLASGGASVRDSKDPDRAVLMFSARAWGDFVAVVRRRQP</sequence>
<dbReference type="STRING" id="749414.SBI_05766"/>